<evidence type="ECO:0000313" key="3">
    <source>
        <dbReference type="EMBL" id="GIL74440.1"/>
    </source>
</evidence>
<sequence length="779" mass="84663">MVKPQRRPPPKQPASKGGSFRDEEFLDTDSDDDAFKARKDKISLNMSDDDEPADDDGVDVEGVYDLDEEDEEEEGEDEEDEGEDEDDDAIIWNAIKRGGQIAELAKQAKKLGQKLKLQRGEDDDDDEGEDDKAPKRAGKSDEADERLWGANKRAYYDADTAEAASDDEVLKEEEQEALALQRARAAKLAAADFGLEEGEEEEEDDDDEEEEEETMGGLAARATVAGQKGGKVEVEAVARDLSVLGDEARLSALMADAPELLSLLQDLQESLAEVRHRVSPLLTELREGGLGTTEGLSYLEAKHLLLLSYCIHIVFYLLLKAEGRPVRDHPVIGRLVELRSYLEKIRPIDKQLSYQIDKLLKAVRMAAATEPQATGRADTTHQGDKAAGPGPGSVAATGLDADVLQYGPRPDALVPKVKARGGAGADGEGAAGEPAGVYRPPKINPTSMEIDEQRAAGGAGLSAQEQRRLKELKAKAKRSDTLRALAAELAGAPEEERAAVAGMDSLAALRTRAKLEARAAVEEDNFIRVPLSKDEAKRLRQQRRAGMSGAGMLEDFGDEVADLVDMTRGVAGTTGAVAARGNALNDLFARQKVSQRFGADHPSLSKRLHGGDEDLPLREPLHERRAKFDASAARRAVKASDDDGLDGAEEYDLGGGAKGARKRRVGGEEDEFYTQAKANAAARKKARAEAHRAPELAPPAPDPTTAAARRITDEIQRNRGLTPHRRRDQKNPRKKNRMKFEKAMVRIKGAVQPVREREAVAYGGEATGIKSKVTKSRRL</sequence>
<evidence type="ECO:0000256" key="2">
    <source>
        <dbReference type="SAM" id="MobiDB-lite"/>
    </source>
</evidence>
<feature type="region of interest" description="Disordered" evidence="2">
    <location>
        <begin position="419"/>
        <end position="439"/>
    </location>
</feature>
<reference evidence="3" key="1">
    <citation type="journal article" date="2021" name="Proc. Natl. Acad. Sci. U.S.A.">
        <title>Three genomes in the algal genus Volvox reveal the fate of a haploid sex-determining region after a transition to homothallism.</title>
        <authorList>
            <person name="Yamamoto K."/>
            <person name="Hamaji T."/>
            <person name="Kawai-Toyooka H."/>
            <person name="Matsuzaki R."/>
            <person name="Takahashi F."/>
            <person name="Nishimura Y."/>
            <person name="Kawachi M."/>
            <person name="Noguchi H."/>
            <person name="Minakuchi Y."/>
            <person name="Umen J.G."/>
            <person name="Toyoda A."/>
            <person name="Nozaki H."/>
        </authorList>
    </citation>
    <scope>NUCLEOTIDE SEQUENCE</scope>
    <source>
        <strain evidence="3">NIES-3786</strain>
    </source>
</reference>
<feature type="region of interest" description="Disordered" evidence="2">
    <location>
        <begin position="370"/>
        <end position="392"/>
    </location>
</feature>
<feature type="compositionally biased region" description="Basic residues" evidence="2">
    <location>
        <begin position="722"/>
        <end position="737"/>
    </location>
</feature>
<comment type="caution">
    <text evidence="3">The sequence shown here is derived from an EMBL/GenBank/DDBJ whole genome shotgun (WGS) entry which is preliminary data.</text>
</comment>
<feature type="compositionally biased region" description="Acidic residues" evidence="2">
    <location>
        <begin position="642"/>
        <end position="652"/>
    </location>
</feature>
<keyword evidence="4" id="KW-1185">Reference proteome</keyword>
<dbReference type="Proteomes" id="UP000747110">
    <property type="component" value="Unassembled WGS sequence"/>
</dbReference>
<dbReference type="PANTHER" id="PTHR13237:SF9">
    <property type="entry name" value="NEUROGUIDIN"/>
    <property type="match status" value="1"/>
</dbReference>
<dbReference type="InterPro" id="IPR018972">
    <property type="entry name" value="Sas10_C_dom"/>
</dbReference>
<feature type="compositionally biased region" description="Acidic residues" evidence="2">
    <location>
        <begin position="194"/>
        <end position="213"/>
    </location>
</feature>
<feature type="region of interest" description="Disordered" evidence="2">
    <location>
        <begin position="1"/>
        <end position="91"/>
    </location>
</feature>
<dbReference type="PANTHER" id="PTHR13237">
    <property type="entry name" value="SOMETHING ABOUT SILENCING PROTEIN 10-RELATED"/>
    <property type="match status" value="1"/>
</dbReference>
<dbReference type="GO" id="GO:0032040">
    <property type="term" value="C:small-subunit processome"/>
    <property type="evidence" value="ECO:0007669"/>
    <property type="project" value="TreeGrafter"/>
</dbReference>
<feature type="region of interest" description="Disordered" evidence="2">
    <location>
        <begin position="112"/>
        <end position="148"/>
    </location>
</feature>
<dbReference type="InterPro" id="IPR007146">
    <property type="entry name" value="Sas10/Utp3/C1D"/>
</dbReference>
<feature type="compositionally biased region" description="Acidic residues" evidence="2">
    <location>
        <begin position="47"/>
        <end position="89"/>
    </location>
</feature>
<organism evidence="3 4">
    <name type="scientific">Volvox reticuliferus</name>
    <dbReference type="NCBI Taxonomy" id="1737510"/>
    <lineage>
        <taxon>Eukaryota</taxon>
        <taxon>Viridiplantae</taxon>
        <taxon>Chlorophyta</taxon>
        <taxon>core chlorophytes</taxon>
        <taxon>Chlorophyceae</taxon>
        <taxon>CS clade</taxon>
        <taxon>Chlamydomonadales</taxon>
        <taxon>Volvocaceae</taxon>
        <taxon>Volvox</taxon>
    </lineage>
</organism>
<dbReference type="GO" id="GO:0000462">
    <property type="term" value="P:maturation of SSU-rRNA from tricistronic rRNA transcript (SSU-rRNA, 5.8S rRNA, LSU-rRNA)"/>
    <property type="evidence" value="ECO:0007669"/>
    <property type="project" value="TreeGrafter"/>
</dbReference>
<evidence type="ECO:0000313" key="4">
    <source>
        <dbReference type="Proteomes" id="UP000747110"/>
    </source>
</evidence>
<feature type="compositionally biased region" description="Acidic residues" evidence="2">
    <location>
        <begin position="121"/>
        <end position="130"/>
    </location>
</feature>
<evidence type="ECO:0000256" key="1">
    <source>
        <dbReference type="ARBA" id="ARBA00022553"/>
    </source>
</evidence>
<proteinExistence type="predicted"/>
<dbReference type="AlphaFoldDB" id="A0A8J4D6W1"/>
<dbReference type="Pfam" id="PF04000">
    <property type="entry name" value="Sas10_Utp3"/>
    <property type="match status" value="1"/>
</dbReference>
<gene>
    <name evidence="3" type="ORF">Vretifemale_4411</name>
</gene>
<keyword evidence="1" id="KW-0597">Phosphoprotein</keyword>
<name>A0A8J4D6W1_9CHLO</name>
<feature type="compositionally biased region" description="Basic and acidic residues" evidence="2">
    <location>
        <begin position="33"/>
        <end position="42"/>
    </location>
</feature>
<feature type="compositionally biased region" description="Basic and acidic residues" evidence="2">
    <location>
        <begin position="131"/>
        <end position="147"/>
    </location>
</feature>
<dbReference type="OrthoDB" id="203440at2759"/>
<accession>A0A8J4D6W1</accession>
<protein>
    <submittedName>
        <fullName evidence="3">Uncharacterized protein</fullName>
    </submittedName>
</protein>
<dbReference type="Pfam" id="PF09368">
    <property type="entry name" value="Sas10"/>
    <property type="match status" value="1"/>
</dbReference>
<dbReference type="EMBL" id="BNCP01000006">
    <property type="protein sequence ID" value="GIL74440.1"/>
    <property type="molecule type" value="Genomic_DNA"/>
</dbReference>
<feature type="compositionally biased region" description="Gly residues" evidence="2">
    <location>
        <begin position="421"/>
        <end position="430"/>
    </location>
</feature>
<feature type="region of interest" description="Disordered" evidence="2">
    <location>
        <begin position="193"/>
        <end position="213"/>
    </location>
</feature>
<feature type="region of interest" description="Disordered" evidence="2">
    <location>
        <begin position="626"/>
        <end position="740"/>
    </location>
</feature>